<organism evidence="2 3">
    <name type="scientific">Pseudoduganella aquatica</name>
    <dbReference type="NCBI Taxonomy" id="2660641"/>
    <lineage>
        <taxon>Bacteria</taxon>
        <taxon>Pseudomonadati</taxon>
        <taxon>Pseudomonadota</taxon>
        <taxon>Betaproteobacteria</taxon>
        <taxon>Burkholderiales</taxon>
        <taxon>Oxalobacteraceae</taxon>
        <taxon>Telluria group</taxon>
        <taxon>Pseudoduganella</taxon>
    </lineage>
</organism>
<name>A0A7X4H9R9_9BURK</name>
<dbReference type="InterPro" id="IPR011644">
    <property type="entry name" value="Heme_NO-bd"/>
</dbReference>
<dbReference type="InterPro" id="IPR024096">
    <property type="entry name" value="NO_sig/Golgi_transp_ligand-bd"/>
</dbReference>
<reference evidence="2 3" key="1">
    <citation type="submission" date="2019-12" db="EMBL/GenBank/DDBJ databases">
        <title>Novel species isolated from a subtropical stream in China.</title>
        <authorList>
            <person name="Lu H."/>
        </authorList>
    </citation>
    <scope>NUCLEOTIDE SEQUENCE [LARGE SCALE GENOMIC DNA]</scope>
    <source>
        <strain evidence="2 3">FT127W</strain>
    </source>
</reference>
<dbReference type="GO" id="GO:0020037">
    <property type="term" value="F:heme binding"/>
    <property type="evidence" value="ECO:0007669"/>
    <property type="project" value="InterPro"/>
</dbReference>
<evidence type="ECO:0000313" key="3">
    <source>
        <dbReference type="Proteomes" id="UP000450676"/>
    </source>
</evidence>
<evidence type="ECO:0000259" key="1">
    <source>
        <dbReference type="Pfam" id="PF07700"/>
    </source>
</evidence>
<dbReference type="Proteomes" id="UP000450676">
    <property type="component" value="Unassembled WGS sequence"/>
</dbReference>
<dbReference type="InterPro" id="IPR038158">
    <property type="entry name" value="H-NOX_domain_sf"/>
</dbReference>
<gene>
    <name evidence="2" type="ORF">GTP77_07820</name>
</gene>
<comment type="caution">
    <text evidence="2">The sequence shown here is derived from an EMBL/GenBank/DDBJ whole genome shotgun (WGS) entry which is preliminary data.</text>
</comment>
<dbReference type="AlphaFoldDB" id="A0A7X4H9R9"/>
<feature type="domain" description="Heme NO-binding" evidence="1">
    <location>
        <begin position="2"/>
        <end position="161"/>
    </location>
</feature>
<dbReference type="Pfam" id="PF07700">
    <property type="entry name" value="HNOB"/>
    <property type="match status" value="1"/>
</dbReference>
<accession>A0A7X4H9R9</accession>
<evidence type="ECO:0000313" key="2">
    <source>
        <dbReference type="EMBL" id="MYN07244.1"/>
    </source>
</evidence>
<keyword evidence="3" id="KW-1185">Reference proteome</keyword>
<dbReference type="Gene3D" id="3.90.1520.10">
    <property type="entry name" value="H-NOX domain"/>
    <property type="match status" value="1"/>
</dbReference>
<dbReference type="EMBL" id="WWCU01000006">
    <property type="protein sequence ID" value="MYN07244.1"/>
    <property type="molecule type" value="Genomic_DNA"/>
</dbReference>
<proteinExistence type="predicted"/>
<dbReference type="SUPFAM" id="SSF111126">
    <property type="entry name" value="Ligand-binding domain in the NO signalling and Golgi transport"/>
    <property type="match status" value="1"/>
</dbReference>
<dbReference type="RefSeq" id="WP_161071612.1">
    <property type="nucleotide sequence ID" value="NZ_WWCU01000006.1"/>
</dbReference>
<protein>
    <recommendedName>
        <fullName evidence="1">Heme NO-binding domain-containing protein</fullName>
    </recommendedName>
</protein>
<sequence>MKGVVFTEFMELVEARMGLDMLDRIIIEANLPNDGAYTSVGTYDHAELVRLVVALSNASGLAIPALIHLFGQHLFQRFSVGYPALFADASNTYDFLSRIDDVIHVEVRKLYPDAELPKLPCERPAPGELVLMYSSPRGFADLAAGLIDGCIAHFKETISVTRTDLPMEGNLHRTLFHLVSAPAAGA</sequence>